<evidence type="ECO:0000256" key="6">
    <source>
        <dbReference type="SAM" id="MobiDB-lite"/>
    </source>
</evidence>
<feature type="compositionally biased region" description="Low complexity" evidence="6">
    <location>
        <begin position="31"/>
        <end position="42"/>
    </location>
</feature>
<dbReference type="SUPFAM" id="SSF88659">
    <property type="entry name" value="Sigma3 and sigma4 domains of RNA polymerase sigma factors"/>
    <property type="match status" value="1"/>
</dbReference>
<accession>A0A7T4A1P4</accession>
<feature type="compositionally biased region" description="Pro residues" evidence="6">
    <location>
        <begin position="451"/>
        <end position="588"/>
    </location>
</feature>
<feature type="region of interest" description="Disordered" evidence="6">
    <location>
        <begin position="1"/>
        <end position="50"/>
    </location>
</feature>
<evidence type="ECO:0000256" key="1">
    <source>
        <dbReference type="ARBA" id="ARBA00010641"/>
    </source>
</evidence>
<dbReference type="GO" id="GO:0003677">
    <property type="term" value="F:DNA binding"/>
    <property type="evidence" value="ECO:0007669"/>
    <property type="project" value="UniProtKB-KW"/>
</dbReference>
<reference evidence="9 10" key="1">
    <citation type="submission" date="2020-12" db="EMBL/GenBank/DDBJ databases">
        <title>FDA dAtabase for Regulatory Grade micrObial Sequences (FDA-ARGOS): Supporting development and validation of Infectious Disease Dx tests.</title>
        <authorList>
            <person name="Sproer C."/>
            <person name="Gronow S."/>
            <person name="Severitt S."/>
            <person name="Schroder I."/>
            <person name="Tallon L."/>
            <person name="Sadzewicz L."/>
            <person name="Zhao X."/>
            <person name="Boylan J."/>
            <person name="Ott S."/>
            <person name="Bowen H."/>
            <person name="Vavikolanu K."/>
            <person name="Mehta A."/>
            <person name="Aluvathingal J."/>
            <person name="Nadendla S."/>
            <person name="Lowell S."/>
            <person name="Myers T."/>
            <person name="Yan Y."/>
            <person name="Sichtig H."/>
        </authorList>
    </citation>
    <scope>NUCLEOTIDE SEQUENCE [LARGE SCALE GENOMIC DNA]</scope>
    <source>
        <strain evidence="9 10">FDAARGOS_990</strain>
    </source>
</reference>
<feature type="domain" description="RNA polymerase sigma factor 70 region 4 type 2" evidence="8">
    <location>
        <begin position="174"/>
        <end position="224"/>
    </location>
</feature>
<dbReference type="InterPro" id="IPR013325">
    <property type="entry name" value="RNA_pol_sigma_r2"/>
</dbReference>
<protein>
    <submittedName>
        <fullName evidence="9">Sigma-70 family RNA polymerase sigma factor</fullName>
    </submittedName>
</protein>
<dbReference type="AlphaFoldDB" id="A0A7T4A1P4"/>
<keyword evidence="3" id="KW-0731">Sigma factor</keyword>
<feature type="compositionally biased region" description="Basic and acidic residues" evidence="6">
    <location>
        <begin position="16"/>
        <end position="30"/>
    </location>
</feature>
<organism evidence="9 10">
    <name type="scientific">Brevibacterium casei</name>
    <dbReference type="NCBI Taxonomy" id="33889"/>
    <lineage>
        <taxon>Bacteria</taxon>
        <taxon>Bacillati</taxon>
        <taxon>Actinomycetota</taxon>
        <taxon>Actinomycetes</taxon>
        <taxon>Micrococcales</taxon>
        <taxon>Brevibacteriaceae</taxon>
        <taxon>Brevibacterium</taxon>
    </lineage>
</organism>
<dbReference type="SUPFAM" id="SSF88946">
    <property type="entry name" value="Sigma2 domain of RNA polymerase sigma factors"/>
    <property type="match status" value="1"/>
</dbReference>
<comment type="similarity">
    <text evidence="1">Belongs to the sigma-70 factor family. ECF subfamily.</text>
</comment>
<dbReference type="Pfam" id="PF04542">
    <property type="entry name" value="Sigma70_r2"/>
    <property type="match status" value="1"/>
</dbReference>
<feature type="region of interest" description="Disordered" evidence="6">
    <location>
        <begin position="395"/>
        <end position="604"/>
    </location>
</feature>
<dbReference type="PANTHER" id="PTHR43133:SF8">
    <property type="entry name" value="RNA POLYMERASE SIGMA FACTOR HI_1459-RELATED"/>
    <property type="match status" value="1"/>
</dbReference>
<dbReference type="Gene3D" id="1.10.10.10">
    <property type="entry name" value="Winged helix-like DNA-binding domain superfamily/Winged helix DNA-binding domain"/>
    <property type="match status" value="1"/>
</dbReference>
<evidence type="ECO:0000256" key="5">
    <source>
        <dbReference type="ARBA" id="ARBA00023163"/>
    </source>
</evidence>
<dbReference type="Gene3D" id="1.10.1740.10">
    <property type="match status" value="1"/>
</dbReference>
<keyword evidence="5" id="KW-0804">Transcription</keyword>
<dbReference type="PRINTS" id="PR01217">
    <property type="entry name" value="PRICHEXTENSN"/>
</dbReference>
<dbReference type="EMBL" id="CP065989">
    <property type="protein sequence ID" value="QQB15656.1"/>
    <property type="molecule type" value="Genomic_DNA"/>
</dbReference>
<evidence type="ECO:0000259" key="8">
    <source>
        <dbReference type="Pfam" id="PF08281"/>
    </source>
</evidence>
<dbReference type="InterPro" id="IPR013249">
    <property type="entry name" value="RNA_pol_sigma70_r4_t2"/>
</dbReference>
<dbReference type="InterPro" id="IPR014284">
    <property type="entry name" value="RNA_pol_sigma-70_dom"/>
</dbReference>
<dbReference type="Pfam" id="PF08281">
    <property type="entry name" value="Sigma70_r4_2"/>
    <property type="match status" value="1"/>
</dbReference>
<name>A0A7T4A1P4_9MICO</name>
<dbReference type="InterPro" id="IPR007627">
    <property type="entry name" value="RNA_pol_sigma70_r2"/>
</dbReference>
<dbReference type="Proteomes" id="UP000595374">
    <property type="component" value="Chromosome"/>
</dbReference>
<dbReference type="RefSeq" id="WP_198500602.1">
    <property type="nucleotide sequence ID" value="NZ_CP065989.1"/>
</dbReference>
<feature type="domain" description="RNA polymerase sigma-70 region 2" evidence="7">
    <location>
        <begin position="78"/>
        <end position="136"/>
    </location>
</feature>
<sequence>MSDPRIPDPASDDPESSAHEAEHDAEHDSESAASTASAASAARDPDTAEREAADAELCAVIVDRGPDSDAGRRAFAQLYARHRLPALHFALRLTGDYTRAEDAVAEAFAKIWRAWGNGAGPQESFKSYLMTAVRSESFRLTAMTGATTTVEPDVLAFLAAGTSRDHASEVSERDQLGRAFRTLPATWQTAITLIDIDGTPTAAAAESLGLSVNSFHSLLHRAREGLRTAYLQEHVEPAKPSCKEYSSELARYVRNQLGIKRGKSVETHLRHCRYCRRQSVLLTKINTKLGAWLTPSVLAAALIESEQFPAVPEVIAGGAGGAQAPGGTETPAADAAVAEAPVAENSEAVFFSPESGSGSAGSHSGFALGLKIAAGILIATVAIAAGVWALNPNRGAPEAEGPTSSPVQPETGLTDDDLGDDVRSPAAPPEAGSPDAADTEDEEPRNAAPVPAQPRIPAPPAPGDPGGPNAEPPAPRDPGNPGPEDPGPGDPGPGDPGPGDPGPGEPAPPPAPPTDPPQPPTPTQPPTQPPPTQPPPSPTQPPPTTEPPTSPPPTSPPPTSPPPTSPPPTSPPRTSPPPTTPTPTPTPSDPGGRCHDLGWGWHCH</sequence>
<evidence type="ECO:0000256" key="3">
    <source>
        <dbReference type="ARBA" id="ARBA00023082"/>
    </source>
</evidence>
<keyword evidence="4" id="KW-0238">DNA-binding</keyword>
<dbReference type="GO" id="GO:0006352">
    <property type="term" value="P:DNA-templated transcription initiation"/>
    <property type="evidence" value="ECO:0007669"/>
    <property type="project" value="InterPro"/>
</dbReference>
<evidence type="ECO:0000256" key="4">
    <source>
        <dbReference type="ARBA" id="ARBA00023125"/>
    </source>
</evidence>
<evidence type="ECO:0000259" key="7">
    <source>
        <dbReference type="Pfam" id="PF04542"/>
    </source>
</evidence>
<dbReference type="InterPro" id="IPR013324">
    <property type="entry name" value="RNA_pol_sigma_r3/r4-like"/>
</dbReference>
<dbReference type="NCBIfam" id="TIGR02937">
    <property type="entry name" value="sigma70-ECF"/>
    <property type="match status" value="1"/>
</dbReference>
<dbReference type="PANTHER" id="PTHR43133">
    <property type="entry name" value="RNA POLYMERASE ECF-TYPE SIGMA FACTO"/>
    <property type="match status" value="1"/>
</dbReference>
<keyword evidence="2" id="KW-0805">Transcription regulation</keyword>
<evidence type="ECO:0000313" key="9">
    <source>
        <dbReference type="EMBL" id="QQB15656.1"/>
    </source>
</evidence>
<evidence type="ECO:0000313" key="10">
    <source>
        <dbReference type="Proteomes" id="UP000595374"/>
    </source>
</evidence>
<evidence type="ECO:0000256" key="2">
    <source>
        <dbReference type="ARBA" id="ARBA00023015"/>
    </source>
</evidence>
<dbReference type="InterPro" id="IPR036388">
    <property type="entry name" value="WH-like_DNA-bd_sf"/>
</dbReference>
<dbReference type="InterPro" id="IPR039425">
    <property type="entry name" value="RNA_pol_sigma-70-like"/>
</dbReference>
<proteinExistence type="inferred from homology"/>
<dbReference type="GO" id="GO:0016987">
    <property type="term" value="F:sigma factor activity"/>
    <property type="evidence" value="ECO:0007669"/>
    <property type="project" value="UniProtKB-KW"/>
</dbReference>
<gene>
    <name evidence="9" type="ORF">I6H47_06950</name>
</gene>